<evidence type="ECO:0000259" key="9">
    <source>
        <dbReference type="Pfam" id="PF01433"/>
    </source>
</evidence>
<keyword evidence="7" id="KW-0862">Zinc</keyword>
<evidence type="ECO:0000256" key="5">
    <source>
        <dbReference type="ARBA" id="ARBA00022723"/>
    </source>
</evidence>
<dbReference type="GO" id="GO:0016020">
    <property type="term" value="C:membrane"/>
    <property type="evidence" value="ECO:0007669"/>
    <property type="project" value="TreeGrafter"/>
</dbReference>
<evidence type="ECO:0000256" key="3">
    <source>
        <dbReference type="ARBA" id="ARBA00022438"/>
    </source>
</evidence>
<dbReference type="EMBL" id="FAXC01000217">
    <property type="protein sequence ID" value="CUV09300.1"/>
    <property type="molecule type" value="Genomic_DNA"/>
</dbReference>
<dbReference type="Gene3D" id="1.10.390.10">
    <property type="entry name" value="Neutral Protease Domain 2"/>
    <property type="match status" value="1"/>
</dbReference>
<dbReference type="GO" id="GO:0070006">
    <property type="term" value="F:metalloaminopeptidase activity"/>
    <property type="evidence" value="ECO:0007669"/>
    <property type="project" value="TreeGrafter"/>
</dbReference>
<dbReference type="InterPro" id="IPR050344">
    <property type="entry name" value="Peptidase_M1_aminopeptidases"/>
</dbReference>
<dbReference type="GO" id="GO:0008270">
    <property type="term" value="F:zinc ion binding"/>
    <property type="evidence" value="ECO:0007669"/>
    <property type="project" value="InterPro"/>
</dbReference>
<dbReference type="SUPFAM" id="SSF48371">
    <property type="entry name" value="ARM repeat"/>
    <property type="match status" value="1"/>
</dbReference>
<keyword evidence="4" id="KW-0645">Protease</keyword>
<dbReference type="InterPro" id="IPR016024">
    <property type="entry name" value="ARM-type_fold"/>
</dbReference>
<comment type="similarity">
    <text evidence="2">Belongs to the peptidase M1 family.</text>
</comment>
<dbReference type="SUPFAM" id="SSF63737">
    <property type="entry name" value="Leukotriene A4 hydrolase N-terminal domain"/>
    <property type="match status" value="1"/>
</dbReference>
<accession>A0A160VF97</accession>
<evidence type="ECO:0000256" key="4">
    <source>
        <dbReference type="ARBA" id="ARBA00022670"/>
    </source>
</evidence>
<evidence type="ECO:0000256" key="6">
    <source>
        <dbReference type="ARBA" id="ARBA00022801"/>
    </source>
</evidence>
<dbReference type="PRINTS" id="PR00756">
    <property type="entry name" value="ALADIPTASE"/>
</dbReference>
<dbReference type="InterPro" id="IPR011989">
    <property type="entry name" value="ARM-like"/>
</dbReference>
<dbReference type="GO" id="GO:0043171">
    <property type="term" value="P:peptide catabolic process"/>
    <property type="evidence" value="ECO:0007669"/>
    <property type="project" value="TreeGrafter"/>
</dbReference>
<dbReference type="GO" id="GO:0005615">
    <property type="term" value="C:extracellular space"/>
    <property type="evidence" value="ECO:0007669"/>
    <property type="project" value="TreeGrafter"/>
</dbReference>
<evidence type="ECO:0000313" key="11">
    <source>
        <dbReference type="EMBL" id="CUV09300.1"/>
    </source>
</evidence>
<evidence type="ECO:0000256" key="8">
    <source>
        <dbReference type="ARBA" id="ARBA00023049"/>
    </source>
</evidence>
<reference evidence="11" key="1">
    <citation type="submission" date="2015-10" db="EMBL/GenBank/DDBJ databases">
        <authorList>
            <person name="Gilbert D.G."/>
        </authorList>
    </citation>
    <scope>NUCLEOTIDE SEQUENCE</scope>
</reference>
<dbReference type="GO" id="GO:0042277">
    <property type="term" value="F:peptide binding"/>
    <property type="evidence" value="ECO:0007669"/>
    <property type="project" value="TreeGrafter"/>
</dbReference>
<organism evidence="11">
    <name type="scientific">hydrothermal vent metagenome</name>
    <dbReference type="NCBI Taxonomy" id="652676"/>
    <lineage>
        <taxon>unclassified sequences</taxon>
        <taxon>metagenomes</taxon>
        <taxon>ecological metagenomes</taxon>
    </lineage>
</organism>
<evidence type="ECO:0000256" key="1">
    <source>
        <dbReference type="ARBA" id="ARBA00001947"/>
    </source>
</evidence>
<dbReference type="GO" id="GO:0006508">
    <property type="term" value="P:proteolysis"/>
    <property type="evidence" value="ECO:0007669"/>
    <property type="project" value="UniProtKB-KW"/>
</dbReference>
<dbReference type="InterPro" id="IPR042097">
    <property type="entry name" value="Aminopeptidase_N-like_N_sf"/>
</dbReference>
<dbReference type="PANTHER" id="PTHR11533:SF174">
    <property type="entry name" value="PUROMYCIN-SENSITIVE AMINOPEPTIDASE-RELATED"/>
    <property type="match status" value="1"/>
</dbReference>
<evidence type="ECO:0000256" key="7">
    <source>
        <dbReference type="ARBA" id="ARBA00022833"/>
    </source>
</evidence>
<gene>
    <name evidence="11" type="ORF">MGWOODY_Mmi252</name>
</gene>
<dbReference type="Pfam" id="PF01433">
    <property type="entry name" value="Peptidase_M1"/>
    <property type="match status" value="1"/>
</dbReference>
<dbReference type="PANTHER" id="PTHR11533">
    <property type="entry name" value="PROTEASE M1 ZINC METALLOPROTEASE"/>
    <property type="match status" value="1"/>
</dbReference>
<evidence type="ECO:0000256" key="2">
    <source>
        <dbReference type="ARBA" id="ARBA00010136"/>
    </source>
</evidence>
<protein>
    <submittedName>
        <fullName evidence="11">Aminopeptidase</fullName>
    </submittedName>
</protein>
<keyword evidence="6" id="KW-0378">Hydrolase</keyword>
<name>A0A160VF97_9ZZZZ</name>
<sequence length="829" mass="96209">MKIIASFILAIVVAGFAGDAPYNPTPDRYVDIHHSKIDIRVDLDDSTVTGNVTHIMSSLRTDLYIIQLDCEDTEIQQVLINNNRPLEYSLNGPKLNIELDRTYGFDDTLTLSIDYSAKPKKGLYFVRSDKGYPNKNNQAWTQGEGMDNHNWVPLWDYPNDRATFEVILTVDTPYTAVSNGEFVGMTDKGTTRTFHWHEHFPMVSYLISFVIGDFRRVEDSYGDLSIGYWVTPEFSDEDALRSFDRTPEMVAFFNEHTGISYPYEKLDQIIIDDFMWGGMENITLIHQSSGTMHTDRARPDHTSDGLVAHEIAHQWYGDMLTTRNWANAWLNEGFATFLTYAWREYDHGRDAAEYGRRWMLSSVRWADESKRRPMVQYYYESDMDLFDSNIYAKGALVLNMLQQMLGYDAFWRTVRHYTNTYQFKNVESQDLKRVFEDVTGQNLEWFFDQWVYTGGLPHLDIKYKYNRRNQHVKLTIRQTQDVATSSLFRLPLTVLIDNGGDIVRQDIWIEEEESTFLIPSIRDPNMVLVDEGHIIPKRMEFNKTQSELIYQSEHAPHVLDRIWAIERLAEKKQRKRSIENALVHALQKDPFYGVRVEAAEALGQYKPKKGPEILMSSMQRQDNRVQRACIRSLSSYKTKEVKDFLIETMMTADNDYTVNDAFKTLFAVDSTAADSLYDWAMKQDSHRDMIRKTAIRSLRKYNASNYKRLKALLEYGAAPWSCRSTVVSTIGRHTKKHPELISTFEELLVDPNRNVRTTAARLLSHHGDESQVTNLENLIVRDPITERYVTPLIARLKGEEPAGEPIPSIKHELLEIRDRLDKLIKAQQD</sequence>
<proteinExistence type="inferred from homology"/>
<keyword evidence="3 11" id="KW-0031">Aminopeptidase</keyword>
<dbReference type="AlphaFoldDB" id="A0A160VF97"/>
<dbReference type="Pfam" id="PF17900">
    <property type="entry name" value="Peptidase_M1_N"/>
    <property type="match status" value="1"/>
</dbReference>
<comment type="cofactor">
    <cofactor evidence="1">
        <name>Zn(2+)</name>
        <dbReference type="ChEBI" id="CHEBI:29105"/>
    </cofactor>
</comment>
<dbReference type="SUPFAM" id="SSF55486">
    <property type="entry name" value="Metalloproteases ('zincins'), catalytic domain"/>
    <property type="match status" value="1"/>
</dbReference>
<evidence type="ECO:0000259" key="10">
    <source>
        <dbReference type="Pfam" id="PF17900"/>
    </source>
</evidence>
<keyword evidence="8" id="KW-0482">Metalloprotease</keyword>
<feature type="domain" description="Aminopeptidase N-like N-terminal" evidence="10">
    <location>
        <begin position="34"/>
        <end position="206"/>
    </location>
</feature>
<dbReference type="Pfam" id="PF13646">
    <property type="entry name" value="HEAT_2"/>
    <property type="match status" value="2"/>
</dbReference>
<dbReference type="InterPro" id="IPR001930">
    <property type="entry name" value="Peptidase_M1"/>
</dbReference>
<dbReference type="Gene3D" id="2.60.40.1730">
    <property type="entry name" value="tricorn interacting facor f3 domain"/>
    <property type="match status" value="1"/>
</dbReference>
<dbReference type="Gene3D" id="1.25.10.10">
    <property type="entry name" value="Leucine-rich Repeat Variant"/>
    <property type="match status" value="2"/>
</dbReference>
<feature type="domain" description="Peptidase M1 membrane alanine aminopeptidase" evidence="9">
    <location>
        <begin position="243"/>
        <end position="450"/>
    </location>
</feature>
<dbReference type="InterPro" id="IPR014782">
    <property type="entry name" value="Peptidase_M1_dom"/>
</dbReference>
<dbReference type="InterPro" id="IPR045357">
    <property type="entry name" value="Aminopeptidase_N-like_N"/>
</dbReference>
<keyword evidence="5" id="KW-0479">Metal-binding</keyword>
<dbReference type="GO" id="GO:0005737">
    <property type="term" value="C:cytoplasm"/>
    <property type="evidence" value="ECO:0007669"/>
    <property type="project" value="TreeGrafter"/>
</dbReference>
<dbReference type="InterPro" id="IPR027268">
    <property type="entry name" value="Peptidase_M4/M1_CTD_sf"/>
</dbReference>
<dbReference type="CDD" id="cd09603">
    <property type="entry name" value="M1_APN_like"/>
    <property type="match status" value="1"/>
</dbReference>